<dbReference type="CDD" id="cd02947">
    <property type="entry name" value="TRX_family"/>
    <property type="match status" value="1"/>
</dbReference>
<evidence type="ECO:0000256" key="5">
    <source>
        <dbReference type="ARBA" id="ARBA00023284"/>
    </source>
</evidence>
<evidence type="ECO:0000256" key="6">
    <source>
        <dbReference type="NCBIfam" id="TIGR01068"/>
    </source>
</evidence>
<dbReference type="InterPro" id="IPR005746">
    <property type="entry name" value="Thioredoxin"/>
</dbReference>
<feature type="active site" description="Nucleophile" evidence="8">
    <location>
        <position position="41"/>
    </location>
</feature>
<dbReference type="PANTHER" id="PTHR45663:SF11">
    <property type="entry name" value="GEO12009P1"/>
    <property type="match status" value="1"/>
</dbReference>
<feature type="site" description="Contributes to redox potential value" evidence="8">
    <location>
        <position position="42"/>
    </location>
</feature>
<sequence>MFVEGREDNMANLLSATDETFEELVLKSDRPVLVDFTAAWCGPCKAMAPAVEDVAREYEGEASVYLVDIDASQATSQAHKVMGVPTFMIFNKGVPVQRFTGSVSRSKLAAALEAVVEGDK</sequence>
<comment type="caution">
    <text evidence="10">The sequence shown here is derived from an EMBL/GenBank/DDBJ whole genome shotgun (WGS) entry which is preliminary data.</text>
</comment>
<evidence type="ECO:0000313" key="11">
    <source>
        <dbReference type="Proteomes" id="UP000436801"/>
    </source>
</evidence>
<evidence type="ECO:0000256" key="3">
    <source>
        <dbReference type="ARBA" id="ARBA00022982"/>
    </source>
</evidence>
<dbReference type="PRINTS" id="PR00421">
    <property type="entry name" value="THIOREDOXIN"/>
</dbReference>
<dbReference type="SUPFAM" id="SSF52833">
    <property type="entry name" value="Thioredoxin-like"/>
    <property type="match status" value="1"/>
</dbReference>
<dbReference type="Gene3D" id="3.40.30.10">
    <property type="entry name" value="Glutaredoxin"/>
    <property type="match status" value="1"/>
</dbReference>
<evidence type="ECO:0000256" key="4">
    <source>
        <dbReference type="ARBA" id="ARBA00023157"/>
    </source>
</evidence>
<dbReference type="PANTHER" id="PTHR45663">
    <property type="entry name" value="GEO12009P1"/>
    <property type="match status" value="1"/>
</dbReference>
<name>A0A6N8LMM7_9SPHN</name>
<organism evidence="10 11">
    <name type="scientific">Sphingomonas carotinifaciens</name>
    <dbReference type="NCBI Taxonomy" id="1166323"/>
    <lineage>
        <taxon>Bacteria</taxon>
        <taxon>Pseudomonadati</taxon>
        <taxon>Pseudomonadota</taxon>
        <taxon>Alphaproteobacteria</taxon>
        <taxon>Sphingomonadales</taxon>
        <taxon>Sphingomonadaceae</taxon>
        <taxon>Sphingomonas</taxon>
    </lineage>
</organism>
<feature type="site" description="Contributes to redox potential value" evidence="8">
    <location>
        <position position="35"/>
    </location>
</feature>
<dbReference type="InterPro" id="IPR036249">
    <property type="entry name" value="Thioredoxin-like_sf"/>
</dbReference>
<dbReference type="InterPro" id="IPR013766">
    <property type="entry name" value="Thioredoxin_domain"/>
</dbReference>
<protein>
    <recommendedName>
        <fullName evidence="6 7">Thioredoxin</fullName>
    </recommendedName>
</protein>
<evidence type="ECO:0000256" key="9">
    <source>
        <dbReference type="PIRSR" id="PIRSR000077-4"/>
    </source>
</evidence>
<feature type="site" description="Contributes to redox potential value" evidence="8">
    <location>
        <position position="43"/>
    </location>
</feature>
<evidence type="ECO:0000256" key="2">
    <source>
        <dbReference type="ARBA" id="ARBA00022448"/>
    </source>
</evidence>
<dbReference type="PIRSF" id="PIRSF000077">
    <property type="entry name" value="Thioredoxin"/>
    <property type="match status" value="1"/>
</dbReference>
<evidence type="ECO:0000256" key="1">
    <source>
        <dbReference type="ARBA" id="ARBA00008987"/>
    </source>
</evidence>
<dbReference type="AlphaFoldDB" id="A0A6N8LMM7"/>
<keyword evidence="4 9" id="KW-1015">Disulfide bond</keyword>
<keyword evidence="2" id="KW-0813">Transport</keyword>
<dbReference type="RefSeq" id="WP_149682442.1">
    <property type="nucleotide sequence ID" value="NZ_FNBI01000004.1"/>
</dbReference>
<gene>
    <name evidence="10" type="primary">trxA</name>
    <name evidence="10" type="ORF">GQR91_00460</name>
</gene>
<comment type="similarity">
    <text evidence="1 7">Belongs to the thioredoxin family.</text>
</comment>
<dbReference type="NCBIfam" id="TIGR01068">
    <property type="entry name" value="thioredoxin"/>
    <property type="match status" value="1"/>
</dbReference>
<dbReference type="InterPro" id="IPR017937">
    <property type="entry name" value="Thioredoxin_CS"/>
</dbReference>
<dbReference type="EMBL" id="WSUT01000001">
    <property type="protein sequence ID" value="MWC42135.1"/>
    <property type="molecule type" value="Genomic_DNA"/>
</dbReference>
<dbReference type="GO" id="GO:0005737">
    <property type="term" value="C:cytoplasm"/>
    <property type="evidence" value="ECO:0007669"/>
    <property type="project" value="TreeGrafter"/>
</dbReference>
<reference evidence="10 11" key="1">
    <citation type="submission" date="2019-12" db="EMBL/GenBank/DDBJ databases">
        <authorList>
            <person name="Zheng J."/>
        </authorList>
    </citation>
    <scope>NUCLEOTIDE SEQUENCE [LARGE SCALE GENOMIC DNA]</scope>
    <source>
        <strain evidence="10 11">DSM 27347</strain>
    </source>
</reference>
<dbReference type="OrthoDB" id="9790390at2"/>
<dbReference type="PROSITE" id="PS00194">
    <property type="entry name" value="THIOREDOXIN_1"/>
    <property type="match status" value="1"/>
</dbReference>
<evidence type="ECO:0000313" key="10">
    <source>
        <dbReference type="EMBL" id="MWC42135.1"/>
    </source>
</evidence>
<dbReference type="PROSITE" id="PS51352">
    <property type="entry name" value="THIOREDOXIN_2"/>
    <property type="match status" value="1"/>
</dbReference>
<accession>A0A6N8LMM7</accession>
<feature type="disulfide bond" description="Redox-active" evidence="9">
    <location>
        <begin position="41"/>
        <end position="44"/>
    </location>
</feature>
<keyword evidence="3" id="KW-0249">Electron transport</keyword>
<dbReference type="Proteomes" id="UP000436801">
    <property type="component" value="Unassembled WGS sequence"/>
</dbReference>
<dbReference type="Pfam" id="PF00085">
    <property type="entry name" value="Thioredoxin"/>
    <property type="match status" value="1"/>
</dbReference>
<keyword evidence="5 9" id="KW-0676">Redox-active center</keyword>
<proteinExistence type="inferred from homology"/>
<dbReference type="GO" id="GO:0015035">
    <property type="term" value="F:protein-disulfide reductase activity"/>
    <property type="evidence" value="ECO:0007669"/>
    <property type="project" value="UniProtKB-UniRule"/>
</dbReference>
<dbReference type="FunFam" id="3.40.30.10:FF:000001">
    <property type="entry name" value="Thioredoxin"/>
    <property type="match status" value="1"/>
</dbReference>
<evidence type="ECO:0000256" key="7">
    <source>
        <dbReference type="PIRNR" id="PIRNR000077"/>
    </source>
</evidence>
<feature type="active site" description="Nucleophile" evidence="8">
    <location>
        <position position="44"/>
    </location>
</feature>
<evidence type="ECO:0000256" key="8">
    <source>
        <dbReference type="PIRSR" id="PIRSR000077-1"/>
    </source>
</evidence>